<reference evidence="2 3" key="1">
    <citation type="submission" date="2016-08" db="EMBL/GenBank/DDBJ databases">
        <title>Identification and validation of antigenic proteins from Pajaroellobacter abortibovis using de-novo genome sequence assembly and reverse vaccinology.</title>
        <authorList>
            <person name="Welly B.T."/>
            <person name="Miller M.R."/>
            <person name="Stott J.L."/>
            <person name="Blanchard M.T."/>
            <person name="Islas-Trejo A.D."/>
            <person name="O'Rourke S.M."/>
            <person name="Young A.E."/>
            <person name="Medrano J.F."/>
            <person name="Van Eenennaam A.L."/>
        </authorList>
    </citation>
    <scope>NUCLEOTIDE SEQUENCE [LARGE SCALE GENOMIC DNA]</scope>
    <source>
        <strain evidence="2 3">BTF92-0548A/99-0131</strain>
    </source>
</reference>
<dbReference type="EMBL" id="CP016908">
    <property type="protein sequence ID" value="APR99823.1"/>
    <property type="molecule type" value="Genomic_DNA"/>
</dbReference>
<dbReference type="AlphaFoldDB" id="A0A1L6MW94"/>
<sequence length="138" mass="16737">MFAVQAWPRVRSLYLERTRITDQAFVFTYGWSSLTTLSFLNNLFLADKILSLELREVWLGLRYFFWGVLLWMCCFRRYRLRWSDKRLLSVEEGVWPKLEHVHLRREQRTQDVIIQAVKWWRDLHGVGVDDPKMGVDEE</sequence>
<dbReference type="KEGG" id="pabo:BCY86_03370"/>
<keyword evidence="3" id="KW-1185">Reference proteome</keyword>
<evidence type="ECO:0000256" key="1">
    <source>
        <dbReference type="SAM" id="Phobius"/>
    </source>
</evidence>
<gene>
    <name evidence="2" type="ORF">BCY86_03370</name>
</gene>
<organism evidence="2 3">
    <name type="scientific">Pajaroellobacter abortibovis</name>
    <dbReference type="NCBI Taxonomy" id="1882918"/>
    <lineage>
        <taxon>Bacteria</taxon>
        <taxon>Pseudomonadati</taxon>
        <taxon>Myxococcota</taxon>
        <taxon>Polyangia</taxon>
        <taxon>Polyangiales</taxon>
        <taxon>Polyangiaceae</taxon>
    </lineage>
</organism>
<dbReference type="RefSeq" id="WP_075276473.1">
    <property type="nucleotide sequence ID" value="NZ_CP016908.1"/>
</dbReference>
<keyword evidence="1" id="KW-0472">Membrane</keyword>
<keyword evidence="1" id="KW-0812">Transmembrane</keyword>
<feature type="transmembrane region" description="Helical" evidence="1">
    <location>
        <begin position="20"/>
        <end position="40"/>
    </location>
</feature>
<evidence type="ECO:0000313" key="2">
    <source>
        <dbReference type="EMBL" id="APR99823.1"/>
    </source>
</evidence>
<protein>
    <submittedName>
        <fullName evidence="2">Uncharacterized protein</fullName>
    </submittedName>
</protein>
<feature type="transmembrane region" description="Helical" evidence="1">
    <location>
        <begin position="60"/>
        <end position="78"/>
    </location>
</feature>
<evidence type="ECO:0000313" key="3">
    <source>
        <dbReference type="Proteomes" id="UP000185544"/>
    </source>
</evidence>
<dbReference type="Proteomes" id="UP000185544">
    <property type="component" value="Chromosome"/>
</dbReference>
<name>A0A1L6MW94_9BACT</name>
<proteinExistence type="predicted"/>
<accession>A0A1L6MW94</accession>
<keyword evidence="1" id="KW-1133">Transmembrane helix</keyword>